<dbReference type="Proteomes" id="UP000177622">
    <property type="component" value="Unassembled WGS sequence"/>
</dbReference>
<dbReference type="PANTHER" id="PTHR37574:SF1">
    <property type="entry name" value="LIPASE B"/>
    <property type="match status" value="1"/>
</dbReference>
<keyword evidence="2" id="KW-0732">Signal</keyword>
<protein>
    <recommendedName>
        <fullName evidence="5">Lipase B</fullName>
    </recommendedName>
</protein>
<dbReference type="InterPro" id="IPR053228">
    <property type="entry name" value="Stereospecific_Lipase"/>
</dbReference>
<dbReference type="SUPFAM" id="SSF53474">
    <property type="entry name" value="alpha/beta-Hydrolases"/>
    <property type="match status" value="1"/>
</dbReference>
<dbReference type="OrthoDB" id="4605274at2759"/>
<gene>
    <name evidence="3" type="ORF">PENARI_c009G06563</name>
</gene>
<evidence type="ECO:0000313" key="3">
    <source>
        <dbReference type="EMBL" id="OGE52667.1"/>
    </source>
</evidence>
<accession>A0A1F5LHS7</accession>
<evidence type="ECO:0000256" key="1">
    <source>
        <dbReference type="SAM" id="MobiDB-lite"/>
    </source>
</evidence>
<comment type="caution">
    <text evidence="3">The sequence shown here is derived from an EMBL/GenBank/DDBJ whole genome shotgun (WGS) entry which is preliminary data.</text>
</comment>
<dbReference type="GO" id="GO:0072330">
    <property type="term" value="P:monocarboxylic acid biosynthetic process"/>
    <property type="evidence" value="ECO:0007669"/>
    <property type="project" value="UniProtKB-ARBA"/>
</dbReference>
<reference evidence="3 4" key="1">
    <citation type="journal article" date="2016" name="Sci. Rep.">
        <title>Penicillium arizonense, a new, genome sequenced fungal species, reveals a high chemical diversity in secreted metabolites.</title>
        <authorList>
            <person name="Grijseels S."/>
            <person name="Nielsen J.C."/>
            <person name="Randelovic M."/>
            <person name="Nielsen J."/>
            <person name="Nielsen K.F."/>
            <person name="Workman M."/>
            <person name="Frisvad J.C."/>
        </authorList>
    </citation>
    <scope>NUCLEOTIDE SEQUENCE [LARGE SCALE GENOMIC DNA]</scope>
    <source>
        <strain evidence="3 4">CBS 141311</strain>
    </source>
</reference>
<dbReference type="RefSeq" id="XP_022488107.1">
    <property type="nucleotide sequence ID" value="XM_022631900.1"/>
</dbReference>
<evidence type="ECO:0000256" key="2">
    <source>
        <dbReference type="SAM" id="SignalP"/>
    </source>
</evidence>
<feature type="signal peptide" evidence="2">
    <location>
        <begin position="1"/>
        <end position="19"/>
    </location>
</feature>
<name>A0A1F5LHS7_PENAI</name>
<dbReference type="GO" id="GO:0017000">
    <property type="term" value="P:antibiotic biosynthetic process"/>
    <property type="evidence" value="ECO:0007669"/>
    <property type="project" value="UniProtKB-ARBA"/>
</dbReference>
<dbReference type="STRING" id="1835702.A0A1F5LHS7"/>
<dbReference type="EMBL" id="LXJU01000009">
    <property type="protein sequence ID" value="OGE52667.1"/>
    <property type="molecule type" value="Genomic_DNA"/>
</dbReference>
<dbReference type="GeneID" id="34576634"/>
<evidence type="ECO:0008006" key="5">
    <source>
        <dbReference type="Google" id="ProtNLM"/>
    </source>
</evidence>
<evidence type="ECO:0000313" key="4">
    <source>
        <dbReference type="Proteomes" id="UP000177622"/>
    </source>
</evidence>
<dbReference type="InterPro" id="IPR029058">
    <property type="entry name" value="AB_hydrolase_fold"/>
</dbReference>
<feature type="chain" id="PRO_5009519613" description="Lipase B" evidence="2">
    <location>
        <begin position="20"/>
        <end position="461"/>
    </location>
</feature>
<dbReference type="AlphaFoldDB" id="A0A1F5LHS7"/>
<keyword evidence="4" id="KW-1185">Reference proteome</keyword>
<dbReference type="PANTHER" id="PTHR37574">
    <property type="entry name" value="LIPASE B"/>
    <property type="match status" value="1"/>
</dbReference>
<dbReference type="Gene3D" id="3.40.50.1820">
    <property type="entry name" value="alpha/beta hydrolase"/>
    <property type="match status" value="1"/>
</dbReference>
<organism evidence="3 4">
    <name type="scientific">Penicillium arizonense</name>
    <dbReference type="NCBI Taxonomy" id="1835702"/>
    <lineage>
        <taxon>Eukaryota</taxon>
        <taxon>Fungi</taxon>
        <taxon>Dikarya</taxon>
        <taxon>Ascomycota</taxon>
        <taxon>Pezizomycotina</taxon>
        <taxon>Eurotiomycetes</taxon>
        <taxon>Eurotiomycetidae</taxon>
        <taxon>Eurotiales</taxon>
        <taxon>Aspergillaceae</taxon>
        <taxon>Penicillium</taxon>
    </lineage>
</organism>
<sequence>MYSLRSACLLFPLFLSALAKPAASVSSVETRGFSDLISNLESSLEAVGYLAQGITQDVTLLVSALRDVQDGKIDPVTTLEEALGSLGNVRNASDVGLIGVAIDVVTNGLAPKNILDLVKGLTNEPLNSMNNDNSEEPSSPIFPKKASDDAPYSLSEEELRKTIYIPDEFQYGANGKRPVLLIPGTANAAGTTYYFNYEKLLSESDFADPVWINIPGNTLADIQVTAEYIAYAINYISGISQDTKIGVIAWSQGSIDVQWTLKYWPSTRDSVDDFLVISGEFHGSLSAEPCLVQNPLCTPAIRQQGYDSNLIKTLLAEDGDSAYVPTTSVYSGIDELVAPQVGPNASARLKDVRGVGVTNTQIQLACPGLPAGSLYTHDPMLFNPLVYALFVDALTHEGPADLSRIDLDTVCNQVLAPGLVLTDLLGTEVEVYVYNVIDFMSFGYMGSSEEPPIKDYARISS</sequence>
<feature type="region of interest" description="Disordered" evidence="1">
    <location>
        <begin position="126"/>
        <end position="148"/>
    </location>
</feature>
<proteinExistence type="predicted"/>